<sequence length="99" mass="10974">MQQPSNGNQVVRDVNLNAEYIERAEDMNPVTGHLGLSQVNDNARAGCKRKAIDAGIGQSSSTRAFREFHRGDSSSSWVSAPSFYNQNVLEDFVKFRIAL</sequence>
<dbReference type="AlphaFoldDB" id="A0ABC8M3K9"/>
<name>A0ABC8M3K9_ERUVS</name>
<proteinExistence type="predicted"/>
<comment type="caution">
    <text evidence="1">The sequence shown here is derived from an EMBL/GenBank/DDBJ whole genome shotgun (WGS) entry which is preliminary data.</text>
</comment>
<protein>
    <submittedName>
        <fullName evidence="1">Uncharacterized protein</fullName>
    </submittedName>
</protein>
<reference evidence="1 2" key="1">
    <citation type="submission" date="2022-03" db="EMBL/GenBank/DDBJ databases">
        <authorList>
            <person name="Macdonald S."/>
            <person name="Ahmed S."/>
            <person name="Newling K."/>
        </authorList>
    </citation>
    <scope>NUCLEOTIDE SEQUENCE [LARGE SCALE GENOMIC DNA]</scope>
</reference>
<dbReference type="Proteomes" id="UP001642260">
    <property type="component" value="Unassembled WGS sequence"/>
</dbReference>
<keyword evidence="2" id="KW-1185">Reference proteome</keyword>
<dbReference type="EMBL" id="CAKOAT010919597">
    <property type="protein sequence ID" value="CAH8390790.1"/>
    <property type="molecule type" value="Genomic_DNA"/>
</dbReference>
<evidence type="ECO:0000313" key="1">
    <source>
        <dbReference type="EMBL" id="CAH8390790.1"/>
    </source>
</evidence>
<evidence type="ECO:0000313" key="2">
    <source>
        <dbReference type="Proteomes" id="UP001642260"/>
    </source>
</evidence>
<organism evidence="1 2">
    <name type="scientific">Eruca vesicaria subsp. sativa</name>
    <name type="common">Garden rocket</name>
    <name type="synonym">Eruca sativa</name>
    <dbReference type="NCBI Taxonomy" id="29727"/>
    <lineage>
        <taxon>Eukaryota</taxon>
        <taxon>Viridiplantae</taxon>
        <taxon>Streptophyta</taxon>
        <taxon>Embryophyta</taxon>
        <taxon>Tracheophyta</taxon>
        <taxon>Spermatophyta</taxon>
        <taxon>Magnoliopsida</taxon>
        <taxon>eudicotyledons</taxon>
        <taxon>Gunneridae</taxon>
        <taxon>Pentapetalae</taxon>
        <taxon>rosids</taxon>
        <taxon>malvids</taxon>
        <taxon>Brassicales</taxon>
        <taxon>Brassicaceae</taxon>
        <taxon>Brassiceae</taxon>
        <taxon>Eruca</taxon>
    </lineage>
</organism>
<gene>
    <name evidence="1" type="ORF">ERUC_LOCUS43273</name>
</gene>
<accession>A0ABC8M3K9</accession>